<dbReference type="CDD" id="cd01658">
    <property type="entry name" value="Ribosomal_L30"/>
    <property type="match status" value="1"/>
</dbReference>
<evidence type="ECO:0000256" key="2">
    <source>
        <dbReference type="ARBA" id="ARBA00011838"/>
    </source>
</evidence>
<dbReference type="HAMAP" id="MF_01371_B">
    <property type="entry name" value="Ribosomal_uL30_B"/>
    <property type="match status" value="1"/>
</dbReference>
<evidence type="ECO:0000256" key="5">
    <source>
        <dbReference type="ARBA" id="ARBA00035492"/>
    </source>
</evidence>
<evidence type="ECO:0000313" key="7">
    <source>
        <dbReference type="EMBL" id="NJB69478.1"/>
    </source>
</evidence>
<evidence type="ECO:0000256" key="4">
    <source>
        <dbReference type="ARBA" id="ARBA00023274"/>
    </source>
</evidence>
<dbReference type="PIRSF" id="PIRSF002211">
    <property type="entry name" value="Ribosomal_L30_bac-type"/>
    <property type="match status" value="1"/>
</dbReference>
<proteinExistence type="inferred from homology"/>
<keyword evidence="4" id="KW-0687">Ribonucleoprotein</keyword>
<evidence type="ECO:0000259" key="6">
    <source>
        <dbReference type="Pfam" id="PF00327"/>
    </source>
</evidence>
<dbReference type="NCBIfam" id="TIGR01308">
    <property type="entry name" value="rpmD_bact"/>
    <property type="match status" value="1"/>
</dbReference>
<organism evidence="7 8">
    <name type="scientific">Desulfobaculum xiamenense</name>
    <dbReference type="NCBI Taxonomy" id="995050"/>
    <lineage>
        <taxon>Bacteria</taxon>
        <taxon>Pseudomonadati</taxon>
        <taxon>Thermodesulfobacteriota</taxon>
        <taxon>Desulfovibrionia</taxon>
        <taxon>Desulfovibrionales</taxon>
        <taxon>Desulfovibrionaceae</taxon>
        <taxon>Desulfobaculum</taxon>
    </lineage>
</organism>
<dbReference type="SUPFAM" id="SSF55129">
    <property type="entry name" value="Ribosomal protein L30p/L7e"/>
    <property type="match status" value="1"/>
</dbReference>
<dbReference type="Pfam" id="PF00327">
    <property type="entry name" value="Ribosomal_L30"/>
    <property type="match status" value="1"/>
</dbReference>
<evidence type="ECO:0000256" key="3">
    <source>
        <dbReference type="ARBA" id="ARBA00022980"/>
    </source>
</evidence>
<dbReference type="AlphaFoldDB" id="A0A846QMX2"/>
<reference evidence="7 8" key="1">
    <citation type="submission" date="2020-03" db="EMBL/GenBank/DDBJ databases">
        <title>Genomic Encyclopedia of Type Strains, Phase IV (KMG-IV): sequencing the most valuable type-strain genomes for metagenomic binning, comparative biology and taxonomic classification.</title>
        <authorList>
            <person name="Goeker M."/>
        </authorList>
    </citation>
    <scope>NUCLEOTIDE SEQUENCE [LARGE SCALE GENOMIC DNA]</scope>
    <source>
        <strain evidence="7 8">DSM 24233</strain>
    </source>
</reference>
<dbReference type="InterPro" id="IPR016082">
    <property type="entry name" value="Ribosomal_uL30_ferredoxin-like"/>
</dbReference>
<sequence length="58" mass="6498">MEKIKVRLVRSLIGCTPQQRKCVAALGLRKIRQENELPKNESTLGQIAAVCHLVEVVE</sequence>
<feature type="domain" description="Large ribosomal subunit protein uL30-like ferredoxin-like fold" evidence="6">
    <location>
        <begin position="4"/>
        <end position="54"/>
    </location>
</feature>
<name>A0A846QMX2_9BACT</name>
<dbReference type="EMBL" id="JAATJA010000005">
    <property type="protein sequence ID" value="NJB69478.1"/>
    <property type="molecule type" value="Genomic_DNA"/>
</dbReference>
<keyword evidence="3 7" id="KW-0689">Ribosomal protein</keyword>
<dbReference type="InterPro" id="IPR005996">
    <property type="entry name" value="Ribosomal_uL30_bac-type"/>
</dbReference>
<dbReference type="InterPro" id="IPR036919">
    <property type="entry name" value="Ribo_uL30_ferredoxin-like_sf"/>
</dbReference>
<dbReference type="RefSeq" id="WP_167942561.1">
    <property type="nucleotide sequence ID" value="NZ_JAATJA010000005.1"/>
</dbReference>
<gene>
    <name evidence="7" type="ORF">GGQ74_003180</name>
</gene>
<dbReference type="Gene3D" id="3.30.1390.20">
    <property type="entry name" value="Ribosomal protein L30, ferredoxin-like fold domain"/>
    <property type="match status" value="1"/>
</dbReference>
<dbReference type="GO" id="GO:0015934">
    <property type="term" value="C:large ribosomal subunit"/>
    <property type="evidence" value="ECO:0007669"/>
    <property type="project" value="InterPro"/>
</dbReference>
<protein>
    <recommendedName>
        <fullName evidence="5">50S ribosomal protein L30</fullName>
    </recommendedName>
</protein>
<dbReference type="GO" id="GO:0006412">
    <property type="term" value="P:translation"/>
    <property type="evidence" value="ECO:0007669"/>
    <property type="project" value="InterPro"/>
</dbReference>
<comment type="caution">
    <text evidence="7">The sequence shown here is derived from an EMBL/GenBank/DDBJ whole genome shotgun (WGS) entry which is preliminary data.</text>
</comment>
<accession>A0A846QMX2</accession>
<comment type="similarity">
    <text evidence="1">Belongs to the universal ribosomal protein uL30 family.</text>
</comment>
<dbReference type="GO" id="GO:0003735">
    <property type="term" value="F:structural constituent of ribosome"/>
    <property type="evidence" value="ECO:0007669"/>
    <property type="project" value="InterPro"/>
</dbReference>
<evidence type="ECO:0000256" key="1">
    <source>
        <dbReference type="ARBA" id="ARBA00007594"/>
    </source>
</evidence>
<evidence type="ECO:0000313" key="8">
    <source>
        <dbReference type="Proteomes" id="UP000580856"/>
    </source>
</evidence>
<dbReference type="Proteomes" id="UP000580856">
    <property type="component" value="Unassembled WGS sequence"/>
</dbReference>
<keyword evidence="8" id="KW-1185">Reference proteome</keyword>
<comment type="subunit">
    <text evidence="2">Part of the 50S ribosomal subunit.</text>
</comment>